<dbReference type="GO" id="GO:0007059">
    <property type="term" value="P:chromosome segregation"/>
    <property type="evidence" value="ECO:0007669"/>
    <property type="project" value="TreeGrafter"/>
</dbReference>
<gene>
    <name evidence="2" type="ORF">SAMN05444339_12521</name>
</gene>
<accession>A0A1M5FTR8</accession>
<dbReference type="Proteomes" id="UP000183987">
    <property type="component" value="Unassembled WGS sequence"/>
</dbReference>
<proteinExistence type="predicted"/>
<keyword evidence="3" id="KW-1185">Reference proteome</keyword>
<dbReference type="InterPro" id="IPR003115">
    <property type="entry name" value="ParB_N"/>
</dbReference>
<evidence type="ECO:0000259" key="1">
    <source>
        <dbReference type="Pfam" id="PF02195"/>
    </source>
</evidence>
<dbReference type="InterPro" id="IPR036086">
    <property type="entry name" value="ParB/Sulfiredoxin_sf"/>
</dbReference>
<dbReference type="Gene3D" id="3.90.1530.30">
    <property type="match status" value="1"/>
</dbReference>
<dbReference type="InterPro" id="IPR050336">
    <property type="entry name" value="Chromosome_partition/occlusion"/>
</dbReference>
<evidence type="ECO:0000313" key="2">
    <source>
        <dbReference type="EMBL" id="SHF94967.1"/>
    </source>
</evidence>
<dbReference type="SUPFAM" id="SSF109709">
    <property type="entry name" value="KorB DNA-binding domain-like"/>
    <property type="match status" value="1"/>
</dbReference>
<reference evidence="3" key="1">
    <citation type="submission" date="2016-11" db="EMBL/GenBank/DDBJ databases">
        <authorList>
            <person name="Varghese N."/>
            <person name="Submissions S."/>
        </authorList>
    </citation>
    <scope>NUCLEOTIDE SEQUENCE [LARGE SCALE GENOMIC DNA]</scope>
    <source>
        <strain evidence="3">DSM 29326</strain>
    </source>
</reference>
<sequence length="327" mass="35334">LYLSDINPRTIVNDDAIVALAANIQEHGLIQSPAGLRDGTGKVGIVAGGRRYRALALLQDDPRFQTVTVRMAPDQATAAFWATSKNAQREDLHPADEIRDFGVMERRGVKVADIAVAYGVTEKHVYRRLALSNLPAPVLDALRDGSVSLSQAAAFTISDDEALTLEVLALHMENIAKGWGGLNDYTIKTRLKPGSVKGTDRRAVFVGLDDDTAAGGRVGGDLFTDGTTFDDPAILDAVFAAKLTQTAADYPAAHAWKWVEAITDSYISYQFDQDRKFGKVHPVEGELTEAEAERYDELAELANAAALGEEGTADALQTKRNGDFTDE</sequence>
<dbReference type="PANTHER" id="PTHR33375">
    <property type="entry name" value="CHROMOSOME-PARTITIONING PROTEIN PARB-RELATED"/>
    <property type="match status" value="1"/>
</dbReference>
<feature type="domain" description="ParB-like N-terminal" evidence="1">
    <location>
        <begin position="5"/>
        <end position="77"/>
    </location>
</feature>
<protein>
    <submittedName>
        <fullName evidence="2">ParB/RepB/Spo0J family partition protein</fullName>
    </submittedName>
</protein>
<dbReference type="CDD" id="cd16406">
    <property type="entry name" value="ParB_N_like"/>
    <property type="match status" value="1"/>
</dbReference>
<dbReference type="PANTHER" id="PTHR33375:SF7">
    <property type="entry name" value="CHROMOSOME 2-PARTITIONING PROTEIN PARB-RELATED"/>
    <property type="match status" value="1"/>
</dbReference>
<dbReference type="Gene3D" id="1.10.10.2830">
    <property type="match status" value="1"/>
</dbReference>
<dbReference type="Pfam" id="PF02195">
    <property type="entry name" value="ParB_N"/>
    <property type="match status" value="1"/>
</dbReference>
<evidence type="ECO:0000313" key="3">
    <source>
        <dbReference type="Proteomes" id="UP000183987"/>
    </source>
</evidence>
<feature type="non-terminal residue" evidence="2">
    <location>
        <position position="1"/>
    </location>
</feature>
<organism evidence="2 3">
    <name type="scientific">Loktanella atrilutea</name>
    <dbReference type="NCBI Taxonomy" id="366533"/>
    <lineage>
        <taxon>Bacteria</taxon>
        <taxon>Pseudomonadati</taxon>
        <taxon>Pseudomonadota</taxon>
        <taxon>Alphaproteobacteria</taxon>
        <taxon>Rhodobacterales</taxon>
        <taxon>Roseobacteraceae</taxon>
        <taxon>Loktanella</taxon>
    </lineage>
</organism>
<dbReference type="STRING" id="366533.SAMN05444339_12521"/>
<dbReference type="SUPFAM" id="SSF110849">
    <property type="entry name" value="ParB/Sulfiredoxin"/>
    <property type="match status" value="1"/>
</dbReference>
<dbReference type="EMBL" id="FQUE01000025">
    <property type="protein sequence ID" value="SHF94967.1"/>
    <property type="molecule type" value="Genomic_DNA"/>
</dbReference>
<dbReference type="GO" id="GO:0005694">
    <property type="term" value="C:chromosome"/>
    <property type="evidence" value="ECO:0007669"/>
    <property type="project" value="TreeGrafter"/>
</dbReference>
<name>A0A1M5FTR8_LOKAT</name>
<dbReference type="AlphaFoldDB" id="A0A1M5FTR8"/>